<protein>
    <recommendedName>
        <fullName evidence="3">Helix-turn-helix domain-containing protein</fullName>
    </recommendedName>
</protein>
<dbReference type="EMBL" id="SMFL01000001">
    <property type="protein sequence ID" value="TDE18081.1"/>
    <property type="molecule type" value="Genomic_DNA"/>
</dbReference>
<dbReference type="Proteomes" id="UP000294850">
    <property type="component" value="Unassembled WGS sequence"/>
</dbReference>
<dbReference type="RefSeq" id="WP_131955646.1">
    <property type="nucleotide sequence ID" value="NZ_SMFL01000001.1"/>
</dbReference>
<evidence type="ECO:0000313" key="1">
    <source>
        <dbReference type="EMBL" id="TDE18081.1"/>
    </source>
</evidence>
<proteinExistence type="predicted"/>
<dbReference type="AlphaFoldDB" id="A0A4R5E0M0"/>
<keyword evidence="2" id="KW-1185">Reference proteome</keyword>
<name>A0A4R5E0M0_9BACT</name>
<sequence length="95" mass="11126">MRQHHIPFGLTAALNDGRLNAWHLTIYFALVELFKRSNQDGPFSISRKKVMELSRIKAAPTYHKYINELQNLGYIQYHPSYHPKKGSSVRLVFRI</sequence>
<organism evidence="1 2">
    <name type="scientific">Dyadobacter psychrotolerans</name>
    <dbReference type="NCBI Taxonomy" id="2541721"/>
    <lineage>
        <taxon>Bacteria</taxon>
        <taxon>Pseudomonadati</taxon>
        <taxon>Bacteroidota</taxon>
        <taxon>Cytophagia</taxon>
        <taxon>Cytophagales</taxon>
        <taxon>Spirosomataceae</taxon>
        <taxon>Dyadobacter</taxon>
    </lineage>
</organism>
<evidence type="ECO:0008006" key="3">
    <source>
        <dbReference type="Google" id="ProtNLM"/>
    </source>
</evidence>
<dbReference type="OrthoDB" id="1442826at2"/>
<comment type="caution">
    <text evidence="1">The sequence shown here is derived from an EMBL/GenBank/DDBJ whole genome shotgun (WGS) entry which is preliminary data.</text>
</comment>
<evidence type="ECO:0000313" key="2">
    <source>
        <dbReference type="Proteomes" id="UP000294850"/>
    </source>
</evidence>
<accession>A0A4R5E0M0</accession>
<gene>
    <name evidence="1" type="ORF">E0F88_00580</name>
</gene>
<reference evidence="1 2" key="1">
    <citation type="submission" date="2019-03" db="EMBL/GenBank/DDBJ databases">
        <title>Dyadobacter AR-3-6 sp. nov., isolated from arctic soil.</title>
        <authorList>
            <person name="Chaudhary D.K."/>
        </authorList>
    </citation>
    <scope>NUCLEOTIDE SEQUENCE [LARGE SCALE GENOMIC DNA]</scope>
    <source>
        <strain evidence="1 2">AR-3-6</strain>
    </source>
</reference>